<dbReference type="InterPro" id="IPR012910">
    <property type="entry name" value="Plug_dom"/>
</dbReference>
<evidence type="ECO:0000256" key="8">
    <source>
        <dbReference type="ARBA" id="ARBA00023077"/>
    </source>
</evidence>
<protein>
    <submittedName>
        <fullName evidence="15">Outer membrane receptor proteins, mostly Fe transport</fullName>
    </submittedName>
</protein>
<dbReference type="InterPro" id="IPR036942">
    <property type="entry name" value="Beta-barrel_TonB_sf"/>
</dbReference>
<keyword evidence="16" id="KW-1185">Reference proteome</keyword>
<reference evidence="16" key="1">
    <citation type="submission" date="2016-10" db="EMBL/GenBank/DDBJ databases">
        <authorList>
            <person name="Varghese N."/>
            <person name="Submissions S."/>
        </authorList>
    </citation>
    <scope>NUCLEOTIDE SEQUENCE [LARGE SCALE GENOMIC DNA]</scope>
    <source>
        <strain evidence="16">CGMCC 1.3431</strain>
    </source>
</reference>
<keyword evidence="4" id="KW-0410">Iron transport</keyword>
<dbReference type="PANTHER" id="PTHR32552:SF81">
    <property type="entry name" value="TONB-DEPENDENT OUTER MEMBRANE RECEPTOR"/>
    <property type="match status" value="1"/>
</dbReference>
<evidence type="ECO:0000259" key="13">
    <source>
        <dbReference type="Pfam" id="PF00593"/>
    </source>
</evidence>
<feature type="domain" description="TonB-dependent receptor plug" evidence="14">
    <location>
        <begin position="121"/>
        <end position="226"/>
    </location>
</feature>
<dbReference type="Pfam" id="PF00593">
    <property type="entry name" value="TonB_dep_Rec_b-barrel"/>
    <property type="match status" value="1"/>
</dbReference>
<dbReference type="SUPFAM" id="SSF56935">
    <property type="entry name" value="Porins"/>
    <property type="match status" value="1"/>
</dbReference>
<keyword evidence="2 11" id="KW-0813">Transport</keyword>
<sequence>MLAAPALAAQTVPIDIPAEPLAQAVVDLARQTGSNIGGVDPARCAAPSRAIRGAMTARAALDRLLRGSHCRFDQPDADTFVLKLRLPPLLRLPAPHHEEIPADAPTEVMVTANRRLQNAATAASAISVINADTLARRGGDLSDVAAQEAGLTLTNLGAGRNKILLRGLSDGVFTGRTQSSVGLYLDEAPITYNAPDPDLLLVDMARIEVLKGPQGALYGEGSISGVVRLVTRAPDLSRFGGSLNAGVGLSDQAAASSRWDGVLNLPVIKDRLGLRVVAYSDEAGGYIRDVSSGQTHINNVQRFGSRVSALWRVNADWSVSASQATQHINAKDSQYVSGNLGAYARDLIVREPHDNDFNQASFDVQGRTGLGTLKLSLNHLHHHLDSRYDASPLSGQYGLPATTELIYDQGQAVELTTRELTLVSPSDQRLRWLAGVFSAQSTERLTPRLTELTTRRPLYSEQRHDRITTLAAFGELSYDLTPHWTAVMGLRQTDTRHDLDSHIETETIGGDHDEQISDRASTVRLSHQVTLRYRPNDTATYYLQSGEGYRGGGFNTTHLYGTPAVPVRYAGDELNSYEAGAKLRFPAANLQLDLAVFKAYWRDLQSDQLQADGLPVTVNIGNGVNTGLEVEATWRPVPALTLKAAGLINEPRLTRPNPDFVTSEDSGLPYIARQSFNLSADWQRPQGQAAWRAGADLIWRGRSHLNFGPLQNIEMGGYAELGFYTSLESDTMRVNLRLENALGADGNSFAYGNPFSLGLTPQQTPPRPGTLWISLSRDF</sequence>
<organism evidence="15 16">
    <name type="scientific">Asticcacaulis taihuensis</name>
    <dbReference type="NCBI Taxonomy" id="260084"/>
    <lineage>
        <taxon>Bacteria</taxon>
        <taxon>Pseudomonadati</taxon>
        <taxon>Pseudomonadota</taxon>
        <taxon>Alphaproteobacteria</taxon>
        <taxon>Caulobacterales</taxon>
        <taxon>Caulobacteraceae</taxon>
        <taxon>Asticcacaulis</taxon>
    </lineage>
</organism>
<evidence type="ECO:0000256" key="3">
    <source>
        <dbReference type="ARBA" id="ARBA00022452"/>
    </source>
</evidence>
<dbReference type="AlphaFoldDB" id="A0A1G4RZ57"/>
<evidence type="ECO:0000259" key="14">
    <source>
        <dbReference type="Pfam" id="PF07715"/>
    </source>
</evidence>
<dbReference type="EMBL" id="FMTS01000003">
    <property type="protein sequence ID" value="SCW61735.1"/>
    <property type="molecule type" value="Genomic_DNA"/>
</dbReference>
<evidence type="ECO:0000256" key="2">
    <source>
        <dbReference type="ARBA" id="ARBA00022448"/>
    </source>
</evidence>
<keyword evidence="9 11" id="KW-0472">Membrane</keyword>
<evidence type="ECO:0000256" key="12">
    <source>
        <dbReference type="RuleBase" id="RU003357"/>
    </source>
</evidence>
<comment type="similarity">
    <text evidence="11 12">Belongs to the TonB-dependent receptor family.</text>
</comment>
<dbReference type="Pfam" id="PF07715">
    <property type="entry name" value="Plug"/>
    <property type="match status" value="1"/>
</dbReference>
<evidence type="ECO:0000256" key="10">
    <source>
        <dbReference type="ARBA" id="ARBA00023237"/>
    </source>
</evidence>
<comment type="subcellular location">
    <subcellularLocation>
        <location evidence="1 11">Cell outer membrane</location>
        <topology evidence="1 11">Multi-pass membrane protein</topology>
    </subcellularLocation>
</comment>
<dbReference type="PANTHER" id="PTHR32552">
    <property type="entry name" value="FERRICHROME IRON RECEPTOR-RELATED"/>
    <property type="match status" value="1"/>
</dbReference>
<evidence type="ECO:0000313" key="15">
    <source>
        <dbReference type="EMBL" id="SCW61735.1"/>
    </source>
</evidence>
<dbReference type="InterPro" id="IPR039426">
    <property type="entry name" value="TonB-dep_rcpt-like"/>
</dbReference>
<evidence type="ECO:0000256" key="9">
    <source>
        <dbReference type="ARBA" id="ARBA00023136"/>
    </source>
</evidence>
<evidence type="ECO:0000256" key="5">
    <source>
        <dbReference type="ARBA" id="ARBA00022692"/>
    </source>
</evidence>
<keyword evidence="8 12" id="KW-0798">TonB box</keyword>
<gene>
    <name evidence="15" type="ORF">SAMN02927928_2249</name>
</gene>
<dbReference type="Proteomes" id="UP000199150">
    <property type="component" value="Unassembled WGS sequence"/>
</dbReference>
<evidence type="ECO:0000256" key="6">
    <source>
        <dbReference type="ARBA" id="ARBA00023004"/>
    </source>
</evidence>
<evidence type="ECO:0000256" key="11">
    <source>
        <dbReference type="PROSITE-ProRule" id="PRU01360"/>
    </source>
</evidence>
<dbReference type="STRING" id="260084.SAMN02927928_2249"/>
<dbReference type="GO" id="GO:0006826">
    <property type="term" value="P:iron ion transport"/>
    <property type="evidence" value="ECO:0007669"/>
    <property type="project" value="UniProtKB-KW"/>
</dbReference>
<keyword evidence="7" id="KW-0406">Ion transport</keyword>
<dbReference type="Gene3D" id="3.55.50.30">
    <property type="match status" value="1"/>
</dbReference>
<evidence type="ECO:0000256" key="4">
    <source>
        <dbReference type="ARBA" id="ARBA00022496"/>
    </source>
</evidence>
<keyword evidence="6" id="KW-0408">Iron</keyword>
<evidence type="ECO:0000256" key="1">
    <source>
        <dbReference type="ARBA" id="ARBA00004571"/>
    </source>
</evidence>
<dbReference type="PROSITE" id="PS52016">
    <property type="entry name" value="TONB_DEPENDENT_REC_3"/>
    <property type="match status" value="1"/>
</dbReference>
<dbReference type="Gene3D" id="2.40.170.20">
    <property type="entry name" value="TonB-dependent receptor, beta-barrel domain"/>
    <property type="match status" value="1"/>
</dbReference>
<keyword evidence="10 11" id="KW-0998">Cell outer membrane</keyword>
<proteinExistence type="inferred from homology"/>
<keyword evidence="5 11" id="KW-0812">Transmembrane</keyword>
<dbReference type="GO" id="GO:0009279">
    <property type="term" value="C:cell outer membrane"/>
    <property type="evidence" value="ECO:0007669"/>
    <property type="project" value="UniProtKB-SubCell"/>
</dbReference>
<evidence type="ECO:0000313" key="16">
    <source>
        <dbReference type="Proteomes" id="UP000199150"/>
    </source>
</evidence>
<dbReference type="InterPro" id="IPR000531">
    <property type="entry name" value="Beta-barrel_TonB"/>
</dbReference>
<keyword evidence="15" id="KW-0675">Receptor</keyword>
<evidence type="ECO:0000256" key="7">
    <source>
        <dbReference type="ARBA" id="ARBA00023065"/>
    </source>
</evidence>
<keyword evidence="3 11" id="KW-1134">Transmembrane beta strand</keyword>
<accession>A0A1G4RZ57</accession>
<name>A0A1G4RZ57_9CAUL</name>
<feature type="domain" description="TonB-dependent receptor-like beta-barrel" evidence="13">
    <location>
        <begin position="322"/>
        <end position="740"/>
    </location>
</feature>